<gene>
    <name evidence="1" type="ORF">TRITD_4Bv1G204620</name>
</gene>
<dbReference type="EMBL" id="LT934118">
    <property type="protein sequence ID" value="VAI11586.1"/>
    <property type="molecule type" value="Genomic_DNA"/>
</dbReference>
<keyword evidence="2" id="KW-1185">Reference proteome</keyword>
<accession>A0A9R0TET5</accession>
<evidence type="ECO:0000313" key="2">
    <source>
        <dbReference type="Proteomes" id="UP000324705"/>
    </source>
</evidence>
<protein>
    <recommendedName>
        <fullName evidence="3">FBD domain-containing protein</fullName>
    </recommendedName>
</protein>
<dbReference type="PANTHER" id="PTHR34709:SF25">
    <property type="entry name" value="OS06G0688400 PROTEIN"/>
    <property type="match status" value="1"/>
</dbReference>
<dbReference type="Gramene" id="TRITD4Bv1G204620.1">
    <property type="protein sequence ID" value="TRITD4Bv1G204620.1"/>
    <property type="gene ID" value="TRITD4Bv1G204620"/>
</dbReference>
<name>A0A9R0TET5_TRITD</name>
<evidence type="ECO:0000313" key="1">
    <source>
        <dbReference type="EMBL" id="VAI11586.1"/>
    </source>
</evidence>
<dbReference type="PANTHER" id="PTHR34709">
    <property type="entry name" value="OS10G0396666 PROTEIN"/>
    <property type="match status" value="1"/>
</dbReference>
<dbReference type="InterPro" id="IPR055312">
    <property type="entry name" value="FBL15-like"/>
</dbReference>
<reference evidence="1 2" key="1">
    <citation type="submission" date="2017-09" db="EMBL/GenBank/DDBJ databases">
        <authorList>
            <consortium name="International Durum Wheat Genome Sequencing Consortium (IDWGSC)"/>
            <person name="Milanesi L."/>
        </authorList>
    </citation>
    <scope>NUCLEOTIDE SEQUENCE [LARGE SCALE GENOMIC DNA]</scope>
    <source>
        <strain evidence="2">cv. Svevo</strain>
    </source>
</reference>
<dbReference type="OMA" id="ANCLENC"/>
<sequence length="397" mass="44963">MEDAQFASILHAAARLSPRELVFITDFDRCFRADLPCFPNATSITMTLRSVCFTQQMLNDPFLALERLSLMGCTVLDVATMVYRCPCLRVLKMSADTSTHDVTVHSASLQELELVVHETQCEGINITTPLLEQLKLDVCASSDLSVSVSAPMLQKVSWRFAYSTVVHVFGLWFLQKMEVDTIEDDYKYKDGELINEGDDACSHPPHVHALSLHIFANKNMGMELNLAREIEKIPVTNFTVLELHLHAKRHAIAAFVFHLLSMNQIQTTTRRLKLVLSRWSEMSKCLKKCPCNEPNNWRNQIISLNHLEEVEIKNFRGGDREIDLVTQMFIWAPNMKRMTIKLTSEVKPTDIGGCAMSVYNICLAHPSVNSFVYLSSGEWVPCSSMEGDCDRVVIELD</sequence>
<dbReference type="Proteomes" id="UP000324705">
    <property type="component" value="Chromosome 4B"/>
</dbReference>
<proteinExistence type="predicted"/>
<dbReference type="AlphaFoldDB" id="A0A9R0TET5"/>
<organism evidence="1 2">
    <name type="scientific">Triticum turgidum subsp. durum</name>
    <name type="common">Durum wheat</name>
    <name type="synonym">Triticum durum</name>
    <dbReference type="NCBI Taxonomy" id="4567"/>
    <lineage>
        <taxon>Eukaryota</taxon>
        <taxon>Viridiplantae</taxon>
        <taxon>Streptophyta</taxon>
        <taxon>Embryophyta</taxon>
        <taxon>Tracheophyta</taxon>
        <taxon>Spermatophyta</taxon>
        <taxon>Magnoliopsida</taxon>
        <taxon>Liliopsida</taxon>
        <taxon>Poales</taxon>
        <taxon>Poaceae</taxon>
        <taxon>BOP clade</taxon>
        <taxon>Pooideae</taxon>
        <taxon>Triticodae</taxon>
        <taxon>Triticeae</taxon>
        <taxon>Triticinae</taxon>
        <taxon>Triticum</taxon>
    </lineage>
</organism>
<evidence type="ECO:0008006" key="3">
    <source>
        <dbReference type="Google" id="ProtNLM"/>
    </source>
</evidence>